<dbReference type="AlphaFoldDB" id="A0A8T2KTQ9"/>
<evidence type="ECO:0000256" key="1">
    <source>
        <dbReference type="ARBA" id="ARBA00004141"/>
    </source>
</evidence>
<keyword evidence="2 5" id="KW-0812">Transmembrane</keyword>
<reference evidence="7 8" key="1">
    <citation type="submission" date="2021-07" db="EMBL/GenBank/DDBJ databases">
        <authorList>
            <person name="Imarazene B."/>
            <person name="Zahm M."/>
            <person name="Klopp C."/>
            <person name="Cabau C."/>
            <person name="Beille S."/>
            <person name="Jouanno E."/>
            <person name="Castinel A."/>
            <person name="Lluch J."/>
            <person name="Gil L."/>
            <person name="Kuchtly C."/>
            <person name="Lopez Roques C."/>
            <person name="Donnadieu C."/>
            <person name="Parrinello H."/>
            <person name="Journot L."/>
            <person name="Du K."/>
            <person name="Schartl M."/>
            <person name="Retaux S."/>
            <person name="Guiguen Y."/>
        </authorList>
    </citation>
    <scope>NUCLEOTIDE SEQUENCE [LARGE SCALE GENOMIC DNA]</scope>
    <source>
        <strain evidence="7">Pach_M1</strain>
        <tissue evidence="7">Testis</tissue>
    </source>
</reference>
<dbReference type="PROSITE" id="PS50261">
    <property type="entry name" value="G_PROTEIN_RECEP_F2_4"/>
    <property type="match status" value="1"/>
</dbReference>
<dbReference type="GO" id="GO:0005886">
    <property type="term" value="C:plasma membrane"/>
    <property type="evidence" value="ECO:0007669"/>
    <property type="project" value="TreeGrafter"/>
</dbReference>
<dbReference type="InterPro" id="IPR017981">
    <property type="entry name" value="GPCR_2-like_7TM"/>
</dbReference>
<comment type="subcellular location">
    <subcellularLocation>
        <location evidence="1">Membrane</location>
        <topology evidence="1">Multi-pass membrane protein</topology>
    </subcellularLocation>
</comment>
<dbReference type="Gene3D" id="1.20.1070.10">
    <property type="entry name" value="Rhodopsin 7-helix transmembrane proteins"/>
    <property type="match status" value="1"/>
</dbReference>
<dbReference type="GO" id="GO:0007166">
    <property type="term" value="P:cell surface receptor signaling pathway"/>
    <property type="evidence" value="ECO:0007669"/>
    <property type="project" value="InterPro"/>
</dbReference>
<evidence type="ECO:0000313" key="8">
    <source>
        <dbReference type="Proteomes" id="UP000752171"/>
    </source>
</evidence>
<protein>
    <submittedName>
        <fullName evidence="7">Adhesion G protein-coupled receptor E1-like</fullName>
    </submittedName>
</protein>
<evidence type="ECO:0000256" key="2">
    <source>
        <dbReference type="ARBA" id="ARBA00022692"/>
    </source>
</evidence>
<feature type="transmembrane region" description="Helical" evidence="5">
    <location>
        <begin position="76"/>
        <end position="94"/>
    </location>
</feature>
<dbReference type="Proteomes" id="UP000752171">
    <property type="component" value="Unassembled WGS sequence"/>
</dbReference>
<evidence type="ECO:0000256" key="4">
    <source>
        <dbReference type="ARBA" id="ARBA00023136"/>
    </source>
</evidence>
<evidence type="ECO:0000313" key="7">
    <source>
        <dbReference type="EMBL" id="KAG9262713.1"/>
    </source>
</evidence>
<keyword evidence="7" id="KW-0675">Receptor</keyword>
<keyword evidence="3 5" id="KW-1133">Transmembrane helix</keyword>
<dbReference type="PANTHER" id="PTHR12011:SF469">
    <property type="entry name" value="ADHESION G PROTEIN-COUPLED RECEPTOR E1-RELATED"/>
    <property type="match status" value="1"/>
</dbReference>
<proteinExistence type="predicted"/>
<organism evidence="7 8">
    <name type="scientific">Astyanax mexicanus</name>
    <name type="common">Blind cave fish</name>
    <name type="synonym">Astyanax fasciatus mexicanus</name>
    <dbReference type="NCBI Taxonomy" id="7994"/>
    <lineage>
        <taxon>Eukaryota</taxon>
        <taxon>Metazoa</taxon>
        <taxon>Chordata</taxon>
        <taxon>Craniata</taxon>
        <taxon>Vertebrata</taxon>
        <taxon>Euteleostomi</taxon>
        <taxon>Actinopterygii</taxon>
        <taxon>Neopterygii</taxon>
        <taxon>Teleostei</taxon>
        <taxon>Ostariophysi</taxon>
        <taxon>Characiformes</taxon>
        <taxon>Characoidei</taxon>
        <taxon>Acestrorhamphidae</taxon>
        <taxon>Acestrorhamphinae</taxon>
        <taxon>Astyanax</taxon>
    </lineage>
</organism>
<feature type="transmembrane region" description="Helical" evidence="5">
    <location>
        <begin position="138"/>
        <end position="159"/>
    </location>
</feature>
<evidence type="ECO:0000256" key="5">
    <source>
        <dbReference type="SAM" id="Phobius"/>
    </source>
</evidence>
<evidence type="ECO:0000259" key="6">
    <source>
        <dbReference type="PROSITE" id="PS50261"/>
    </source>
</evidence>
<name>A0A8T2KTQ9_ASTMX</name>
<dbReference type="Pfam" id="PF00002">
    <property type="entry name" value="7tm_2"/>
    <property type="match status" value="1"/>
</dbReference>
<gene>
    <name evidence="7" type="primary">ADGRE1</name>
    <name evidence="7" type="ORF">AMEX_G24534</name>
</gene>
<accession>A0A8T2KTQ9</accession>
<dbReference type="EMBL" id="JAICCE010000021">
    <property type="protein sequence ID" value="KAG9262713.1"/>
    <property type="molecule type" value="Genomic_DNA"/>
</dbReference>
<dbReference type="GO" id="GO:0004930">
    <property type="term" value="F:G protein-coupled receptor activity"/>
    <property type="evidence" value="ECO:0007669"/>
    <property type="project" value="InterPro"/>
</dbReference>
<feature type="transmembrane region" description="Helical" evidence="5">
    <location>
        <begin position="106"/>
        <end position="126"/>
    </location>
</feature>
<comment type="caution">
    <text evidence="7">The sequence shown here is derived from an EMBL/GenBank/DDBJ whole genome shotgun (WGS) entry which is preliminary data.</text>
</comment>
<evidence type="ECO:0000256" key="3">
    <source>
        <dbReference type="ARBA" id="ARBA00022989"/>
    </source>
</evidence>
<sequence length="204" mass="22813">MVSTLVSAILLETPDQQPDITIKLREINAETFDFCKSDTEDCNTIPIYSNYTRCYCNIPTSIEGTWLTLEQVLSRSVTPVGIVFLILTLVTFSVCRRQLNVNNVALANLCVSLLLTHIFILIKAVLKDCGVLTGFLHYFFLSAFMWMLIDAVLLFISAIKITKLRSSQREMFGWKSLIVIGYVTPLVEVSVSNAVVPAGYNSTE</sequence>
<dbReference type="PANTHER" id="PTHR12011">
    <property type="entry name" value="ADHESION G-PROTEIN COUPLED RECEPTOR"/>
    <property type="match status" value="1"/>
</dbReference>
<feature type="domain" description="G-protein coupled receptors family 2 profile 2" evidence="6">
    <location>
        <begin position="70"/>
        <end position="204"/>
    </location>
</feature>
<dbReference type="GO" id="GO:0007189">
    <property type="term" value="P:adenylate cyclase-activating G protein-coupled receptor signaling pathway"/>
    <property type="evidence" value="ECO:0007669"/>
    <property type="project" value="TreeGrafter"/>
</dbReference>
<dbReference type="InterPro" id="IPR000832">
    <property type="entry name" value="GPCR_2_secretin-like"/>
</dbReference>
<keyword evidence="4 5" id="KW-0472">Membrane</keyword>